<dbReference type="EMBL" id="AGSI01000001">
    <property type="protein sequence ID" value="EIE27575.1"/>
    <property type="molecule type" value="Genomic_DNA"/>
</dbReference>
<evidence type="ECO:0000256" key="1">
    <source>
        <dbReference type="SAM" id="MobiDB-lite"/>
    </source>
</evidence>
<accession>I0ZAA6</accession>
<comment type="caution">
    <text evidence="2">The sequence shown here is derived from an EMBL/GenBank/DDBJ whole genome shotgun (WGS) entry which is preliminary data.</text>
</comment>
<sequence length="422" mass="43267">MASTQMASTSTAAFTAGRRIGAVRGTPRKSRPTIVSALPKQDNAGNGVQKALNAGAKFAVSLAAAQLALSGAAMADLPPQIDDNANFGPNEVSKQTIKDTSVGADNAFDQAAPGRSGGLFGGASVGKNEPGAVDPSKVKEKGSNVVDKIKSALPFQTLSVFELAEAEDYQTPPQENQNADLGPNEVTKESIGDISLDANNPFDTAAPGRSGQTFGENGPGSGDTGAVDESKVKEKALGASSVFDKIKAALPFQTLPVFELAEAEDYQTPPQENQNADFGPNEVTKESIGDISLDANNPFDTAAPGRSGGTFGKSGPGSGDVGAVNPAEVKGKALKASSLFDKLRALLPFGNMPIYDLSVSPDNKNLGPNEVGKKELAQLPGANNKFDTATPGRAGEGLSNLKKDAPRAASDVIKDALSKVGN</sequence>
<proteinExistence type="predicted"/>
<protein>
    <submittedName>
        <fullName evidence="2">Uncharacterized protein</fullName>
    </submittedName>
</protein>
<evidence type="ECO:0000313" key="2">
    <source>
        <dbReference type="EMBL" id="EIE27575.1"/>
    </source>
</evidence>
<feature type="compositionally biased region" description="Gly residues" evidence="1">
    <location>
        <begin position="115"/>
        <end position="124"/>
    </location>
</feature>
<name>I0ZAA6_COCSC</name>
<reference evidence="2 3" key="1">
    <citation type="journal article" date="2012" name="Genome Biol.">
        <title>The genome of the polar eukaryotic microalga coccomyxa subellipsoidea reveals traits of cold adaptation.</title>
        <authorList>
            <person name="Blanc G."/>
            <person name="Agarkova I."/>
            <person name="Grimwood J."/>
            <person name="Kuo A."/>
            <person name="Brueggeman A."/>
            <person name="Dunigan D."/>
            <person name="Gurnon J."/>
            <person name="Ladunga I."/>
            <person name="Lindquist E."/>
            <person name="Lucas S."/>
            <person name="Pangilinan J."/>
            <person name="Proschold T."/>
            <person name="Salamov A."/>
            <person name="Schmutz J."/>
            <person name="Weeks D."/>
            <person name="Yamada T."/>
            <person name="Claverie J.M."/>
            <person name="Grigoriev I."/>
            <person name="Van Etten J."/>
            <person name="Lomsadze A."/>
            <person name="Borodovsky M."/>
        </authorList>
    </citation>
    <scope>NUCLEOTIDE SEQUENCE [LARGE SCALE GENOMIC DNA]</scope>
    <source>
        <strain evidence="2 3">C-169</strain>
    </source>
</reference>
<dbReference type="AlphaFoldDB" id="I0ZAA6"/>
<dbReference type="OrthoDB" id="10392522at2759"/>
<feature type="region of interest" description="Disordered" evidence="1">
    <location>
        <begin position="106"/>
        <end position="139"/>
    </location>
</feature>
<dbReference type="GeneID" id="17045590"/>
<feature type="region of interest" description="Disordered" evidence="1">
    <location>
        <begin position="202"/>
        <end position="228"/>
    </location>
</feature>
<keyword evidence="3" id="KW-1185">Reference proteome</keyword>
<organism evidence="2 3">
    <name type="scientific">Coccomyxa subellipsoidea (strain C-169)</name>
    <name type="common">Green microalga</name>
    <dbReference type="NCBI Taxonomy" id="574566"/>
    <lineage>
        <taxon>Eukaryota</taxon>
        <taxon>Viridiplantae</taxon>
        <taxon>Chlorophyta</taxon>
        <taxon>core chlorophytes</taxon>
        <taxon>Trebouxiophyceae</taxon>
        <taxon>Trebouxiophyceae incertae sedis</taxon>
        <taxon>Coccomyxaceae</taxon>
        <taxon>Coccomyxa</taxon>
        <taxon>Coccomyxa subellipsoidea</taxon>
    </lineage>
</organism>
<feature type="region of interest" description="Disordered" evidence="1">
    <location>
        <begin position="376"/>
        <end position="407"/>
    </location>
</feature>
<dbReference type="RefSeq" id="XP_005652119.1">
    <property type="nucleotide sequence ID" value="XM_005652062.1"/>
</dbReference>
<feature type="region of interest" description="Disordered" evidence="1">
    <location>
        <begin position="299"/>
        <end position="325"/>
    </location>
</feature>
<feature type="compositionally biased region" description="Gly residues" evidence="1">
    <location>
        <begin position="306"/>
        <end position="320"/>
    </location>
</feature>
<evidence type="ECO:0000313" key="3">
    <source>
        <dbReference type="Proteomes" id="UP000007264"/>
    </source>
</evidence>
<dbReference type="Proteomes" id="UP000007264">
    <property type="component" value="Unassembled WGS sequence"/>
</dbReference>
<dbReference type="KEGG" id="csl:COCSUDRAFT_39203"/>
<gene>
    <name evidence="2" type="ORF">COCSUDRAFT_39203</name>
</gene>